<dbReference type="InterPro" id="IPR012682">
    <property type="entry name" value="Tscrpt_reg_Myc_N"/>
</dbReference>
<sequence length="446" mass="48913">SGHWDNVQNPLMVSRNTDLEFDSLQPFFYPDEDDFYLCRPDSTFPGEDIWKKFALLSACPLAPRRAGLQENFPGGAPVPWGEVAPGGFQTPDPLDLASKLWLTDGGDLFKMSFGESKNLNSVIIQDCMWSAFSVREQLERAVSEKVQGKVGAAGTASVSITTASPGAANSSSPAELNHSVAPAVVFPFPGNRSTTGICHVATPPPSIASAPHTPLSPHLCPVLPSAPAIPPLPPIPGTLPCQGTPAFPTTPQFLYDDEVEEIDVVTVEKKCSSSKAVATLTITVHPKNTTLPSARTHPDEWILKPSALIDQQHNYAAFSPYIKSKDSPPQKKLKNEVPPPIKPIIQPKSKSSSPQNGDSKERKCRWHQNSLERQRNKELRARFLTLWGHVPELVQSKKAAKILILKKATDYIHSLVAEEQILLLEKEKLQARQQELLKKIEHIVIP</sequence>
<evidence type="ECO:0000256" key="2">
    <source>
        <dbReference type="PIRNR" id="PIRNR001705"/>
    </source>
</evidence>
<dbReference type="GO" id="GO:0003677">
    <property type="term" value="F:DNA binding"/>
    <property type="evidence" value="ECO:0007669"/>
    <property type="project" value="UniProtKB-UniRule"/>
</dbReference>
<evidence type="ECO:0000313" key="5">
    <source>
        <dbReference type="Ensembl" id="ENSPCEP00000004463.1"/>
    </source>
</evidence>
<feature type="compositionally biased region" description="Low complexity" evidence="3">
    <location>
        <begin position="343"/>
        <end position="355"/>
    </location>
</feature>
<dbReference type="Pfam" id="PF00010">
    <property type="entry name" value="HLH"/>
    <property type="match status" value="1"/>
</dbReference>
<dbReference type="GO" id="GO:0046983">
    <property type="term" value="F:protein dimerization activity"/>
    <property type="evidence" value="ECO:0007669"/>
    <property type="project" value="InterPro"/>
</dbReference>
<dbReference type="InterPro" id="IPR050433">
    <property type="entry name" value="Myc_transcription_factors"/>
</dbReference>
<dbReference type="InterPro" id="IPR011598">
    <property type="entry name" value="bHLH_dom"/>
</dbReference>
<dbReference type="PIRSF" id="PIRSF001705">
    <property type="entry name" value="Myc_protein"/>
    <property type="match status" value="1"/>
</dbReference>
<proteinExistence type="predicted"/>
<keyword evidence="6" id="KW-1185">Reference proteome</keyword>
<keyword evidence="1 2" id="KW-0238">DNA-binding</keyword>
<evidence type="ECO:0000256" key="1">
    <source>
        <dbReference type="ARBA" id="ARBA00023125"/>
    </source>
</evidence>
<accession>A0A8C8RG31</accession>
<dbReference type="FunFam" id="4.10.280.10:FF:000019">
    <property type="entry name" value="Myc proto-oncogene protein"/>
    <property type="match status" value="1"/>
</dbReference>
<dbReference type="GO" id="GO:0005634">
    <property type="term" value="C:nucleus"/>
    <property type="evidence" value="ECO:0007669"/>
    <property type="project" value="UniProtKB-SubCell"/>
</dbReference>
<dbReference type="Pfam" id="PF01056">
    <property type="entry name" value="Myc_N"/>
    <property type="match status" value="2"/>
</dbReference>
<dbReference type="GO" id="GO:0003700">
    <property type="term" value="F:DNA-binding transcription factor activity"/>
    <property type="evidence" value="ECO:0007669"/>
    <property type="project" value="InterPro"/>
</dbReference>
<reference evidence="5" key="2">
    <citation type="submission" date="2025-09" db="UniProtKB">
        <authorList>
            <consortium name="Ensembl"/>
        </authorList>
    </citation>
    <scope>IDENTIFICATION</scope>
</reference>
<reference evidence="5" key="1">
    <citation type="submission" date="2025-08" db="UniProtKB">
        <authorList>
            <consortium name="Ensembl"/>
        </authorList>
    </citation>
    <scope>IDENTIFICATION</scope>
</reference>
<feature type="compositionally biased region" description="Basic and acidic residues" evidence="3">
    <location>
        <begin position="323"/>
        <end position="335"/>
    </location>
</feature>
<keyword evidence="2" id="KW-0539">Nucleus</keyword>
<dbReference type="PANTHER" id="PTHR45851">
    <property type="entry name" value="MYC PROTO-ONCOGENE"/>
    <property type="match status" value="1"/>
</dbReference>
<protein>
    <recommendedName>
        <fullName evidence="4">BHLH domain-containing protein</fullName>
    </recommendedName>
</protein>
<dbReference type="SUPFAM" id="SSF47459">
    <property type="entry name" value="HLH, helix-loop-helix DNA-binding domain"/>
    <property type="match status" value="1"/>
</dbReference>
<dbReference type="PRINTS" id="PR00044">
    <property type="entry name" value="LEUZIPPRMYC"/>
</dbReference>
<dbReference type="InterPro" id="IPR036638">
    <property type="entry name" value="HLH_DNA-bd_sf"/>
</dbReference>
<dbReference type="PROSITE" id="PS50888">
    <property type="entry name" value="BHLH"/>
    <property type="match status" value="1"/>
</dbReference>
<comment type="subcellular location">
    <subcellularLocation>
        <location evidence="2">Nucleus</location>
    </subcellularLocation>
</comment>
<dbReference type="SMART" id="SM00353">
    <property type="entry name" value="HLH"/>
    <property type="match status" value="1"/>
</dbReference>
<evidence type="ECO:0000313" key="6">
    <source>
        <dbReference type="Proteomes" id="UP000694393"/>
    </source>
</evidence>
<feature type="domain" description="BHLH" evidence="4">
    <location>
        <begin position="363"/>
        <end position="415"/>
    </location>
</feature>
<dbReference type="InterPro" id="IPR002418">
    <property type="entry name" value="Tscrpt_reg_Myc"/>
</dbReference>
<evidence type="ECO:0000259" key="4">
    <source>
        <dbReference type="PROSITE" id="PS50888"/>
    </source>
</evidence>
<evidence type="ECO:0000256" key="3">
    <source>
        <dbReference type="SAM" id="MobiDB-lite"/>
    </source>
</evidence>
<dbReference type="Proteomes" id="UP000694393">
    <property type="component" value="Unplaced"/>
</dbReference>
<dbReference type="Ensembl" id="ENSPCET00000004612.1">
    <property type="protein sequence ID" value="ENSPCEP00000004463.1"/>
    <property type="gene ID" value="ENSPCEG00000003424.1"/>
</dbReference>
<feature type="region of interest" description="Disordered" evidence="3">
    <location>
        <begin position="321"/>
        <end position="371"/>
    </location>
</feature>
<name>A0A8C8RG31_9SAUR</name>
<dbReference type="Gene3D" id="4.10.280.10">
    <property type="entry name" value="Helix-loop-helix DNA-binding domain"/>
    <property type="match status" value="1"/>
</dbReference>
<dbReference type="AlphaFoldDB" id="A0A8C8RG31"/>
<comment type="subunit">
    <text evidence="2">Efficient DNA binding requires dimerization with another bHLH protein.</text>
</comment>
<organism evidence="5 6">
    <name type="scientific">Pelusios castaneus</name>
    <name type="common">West African mud turtle</name>
    <dbReference type="NCBI Taxonomy" id="367368"/>
    <lineage>
        <taxon>Eukaryota</taxon>
        <taxon>Metazoa</taxon>
        <taxon>Chordata</taxon>
        <taxon>Craniata</taxon>
        <taxon>Vertebrata</taxon>
        <taxon>Euteleostomi</taxon>
        <taxon>Archelosauria</taxon>
        <taxon>Testudinata</taxon>
        <taxon>Testudines</taxon>
        <taxon>Pleurodira</taxon>
        <taxon>Pelomedusidae</taxon>
        <taxon>Pelusios</taxon>
    </lineage>
</organism>